<organism evidence="2 3">
    <name type="scientific">Acidithiobacillus marinus</name>
    <dbReference type="NCBI Taxonomy" id="187490"/>
    <lineage>
        <taxon>Bacteria</taxon>
        <taxon>Pseudomonadati</taxon>
        <taxon>Pseudomonadota</taxon>
        <taxon>Acidithiobacillia</taxon>
        <taxon>Acidithiobacillales</taxon>
        <taxon>Acidithiobacillaceae</taxon>
        <taxon>Acidithiobacillus</taxon>
    </lineage>
</organism>
<dbReference type="InParanoid" id="A0A2I1DHW5"/>
<keyword evidence="3" id="KW-1185">Reference proteome</keyword>
<evidence type="ECO:0000313" key="3">
    <source>
        <dbReference type="Proteomes" id="UP000234329"/>
    </source>
</evidence>
<reference evidence="2 3" key="1">
    <citation type="submission" date="2017-03" db="EMBL/GenBank/DDBJ databases">
        <title>Draft genime sequence of the acidophilic sulfur-oxidizing bacterium Acidithiobacillus sp. SH, isolated from seawater.</title>
        <authorList>
            <person name="Sharmin S."/>
            <person name="Tokuhisa M."/>
            <person name="Kanao T."/>
            <person name="Kamimura K."/>
        </authorList>
    </citation>
    <scope>NUCLEOTIDE SEQUENCE [LARGE SCALE GENOMIC DNA]</scope>
    <source>
        <strain evidence="2 3">SH</strain>
    </source>
</reference>
<name>A0A2I1DHW5_9PROT</name>
<dbReference type="Proteomes" id="UP000234329">
    <property type="component" value="Unassembled WGS sequence"/>
</dbReference>
<dbReference type="OrthoDB" id="962262at2"/>
<evidence type="ECO:0000256" key="1">
    <source>
        <dbReference type="SAM" id="Coils"/>
    </source>
</evidence>
<dbReference type="EMBL" id="MXAV01000059">
    <property type="protein sequence ID" value="PKY09464.1"/>
    <property type="molecule type" value="Genomic_DNA"/>
</dbReference>
<keyword evidence="1" id="KW-0175">Coiled coil</keyword>
<sequence length="134" mass="15560">MTQVSITKAASLAKVSRSTFYRSYINNGKVSVTNDNQGNPVIDTSELLRVFGVLHDTVEGQDTGGVREANDPNILVISELESELQRVRDILRIREEELHKAEERELWLRDLLAKSQNQLRHEEKDDRPWWRFWG</sequence>
<accession>A0A2I1DHW5</accession>
<evidence type="ECO:0000313" key="2">
    <source>
        <dbReference type="EMBL" id="PKY09464.1"/>
    </source>
</evidence>
<dbReference type="AlphaFoldDB" id="A0A2I1DHW5"/>
<feature type="coiled-coil region" evidence="1">
    <location>
        <begin position="77"/>
        <end position="104"/>
    </location>
</feature>
<evidence type="ECO:0008006" key="4">
    <source>
        <dbReference type="Google" id="ProtNLM"/>
    </source>
</evidence>
<comment type="caution">
    <text evidence="2">The sequence shown here is derived from an EMBL/GenBank/DDBJ whole genome shotgun (WGS) entry which is preliminary data.</text>
</comment>
<gene>
    <name evidence="2" type="ORF">B1757_14780</name>
</gene>
<proteinExistence type="predicted"/>
<dbReference type="RefSeq" id="WP_075323798.1">
    <property type="nucleotide sequence ID" value="NZ_MXAV01000059.1"/>
</dbReference>
<protein>
    <recommendedName>
        <fullName evidence="4">DNA-binding protein</fullName>
    </recommendedName>
</protein>